<reference evidence="2 3" key="1">
    <citation type="submission" date="2019-12" db="EMBL/GenBank/DDBJ databases">
        <title>Whole genome shotgun sequence of Streptomyces libani subsp. libani NBRC 13452.</title>
        <authorList>
            <person name="Ichikawa N."/>
            <person name="Kimura A."/>
            <person name="Kitahashi Y."/>
            <person name="Komaki H."/>
            <person name="Tamura T."/>
        </authorList>
    </citation>
    <scope>NUCLEOTIDE SEQUENCE [LARGE SCALE GENOMIC DNA]</scope>
    <source>
        <strain evidence="2 3">NBRC 13452</strain>
    </source>
</reference>
<evidence type="ECO:0008006" key="4">
    <source>
        <dbReference type="Google" id="ProtNLM"/>
    </source>
</evidence>
<evidence type="ECO:0000313" key="2">
    <source>
        <dbReference type="EMBL" id="GFE20065.1"/>
    </source>
</evidence>
<organism evidence="2 3">
    <name type="scientific">Streptomyces nigrescens</name>
    <dbReference type="NCBI Taxonomy" id="1920"/>
    <lineage>
        <taxon>Bacteria</taxon>
        <taxon>Bacillati</taxon>
        <taxon>Actinomycetota</taxon>
        <taxon>Actinomycetes</taxon>
        <taxon>Kitasatosporales</taxon>
        <taxon>Streptomycetaceae</taxon>
        <taxon>Streptomyces</taxon>
    </lineage>
</organism>
<sequence>MAFTSSFRRPTTIREAANNIRDVKASQLRLRQRGEFSAARDLDAEIEHQQAERQRLADEHNRDLDEIWGS</sequence>
<protein>
    <recommendedName>
        <fullName evidence="4">UVR domain-containing protein</fullName>
    </recommendedName>
</protein>
<proteinExistence type="predicted"/>
<accession>A0A640TEJ0</accession>
<gene>
    <name evidence="2" type="ORF">Sliba_05180</name>
</gene>
<dbReference type="Proteomes" id="UP000429552">
    <property type="component" value="Unassembled WGS sequence"/>
</dbReference>
<dbReference type="EMBL" id="BLIP01000001">
    <property type="protein sequence ID" value="GFE20065.1"/>
    <property type="molecule type" value="Genomic_DNA"/>
</dbReference>
<feature type="region of interest" description="Disordered" evidence="1">
    <location>
        <begin position="49"/>
        <end position="70"/>
    </location>
</feature>
<dbReference type="AlphaFoldDB" id="A0A640TEJ0"/>
<evidence type="ECO:0000256" key="1">
    <source>
        <dbReference type="SAM" id="MobiDB-lite"/>
    </source>
</evidence>
<evidence type="ECO:0000313" key="3">
    <source>
        <dbReference type="Proteomes" id="UP000429552"/>
    </source>
</evidence>
<name>A0A640TEJ0_STRNI</name>
<comment type="caution">
    <text evidence="2">The sequence shown here is derived from an EMBL/GenBank/DDBJ whole genome shotgun (WGS) entry which is preliminary data.</text>
</comment>